<dbReference type="Gene3D" id="2.40.10.340">
    <property type="entry name" value="Rod shape-determining protein MreC, domain 1"/>
    <property type="match status" value="1"/>
</dbReference>
<dbReference type="Pfam" id="PF04085">
    <property type="entry name" value="MreC"/>
    <property type="match status" value="1"/>
</dbReference>
<dbReference type="GO" id="GO:0008360">
    <property type="term" value="P:regulation of cell shape"/>
    <property type="evidence" value="ECO:0007669"/>
    <property type="project" value="UniProtKB-KW"/>
</dbReference>
<evidence type="ECO:0000259" key="6">
    <source>
        <dbReference type="Pfam" id="PF04085"/>
    </source>
</evidence>
<feature type="transmembrane region" description="Helical" evidence="5">
    <location>
        <begin position="12"/>
        <end position="38"/>
    </location>
</feature>
<protein>
    <recommendedName>
        <fullName evidence="2">Cell shape-determining protein MreC</fullName>
    </recommendedName>
    <alternativeName>
        <fullName evidence="4">Cell shape protein MreC</fullName>
    </alternativeName>
</protein>
<evidence type="ECO:0000256" key="1">
    <source>
        <dbReference type="ARBA" id="ARBA00009369"/>
    </source>
</evidence>
<keyword evidence="5" id="KW-0812">Transmembrane</keyword>
<evidence type="ECO:0000313" key="7">
    <source>
        <dbReference type="EMBL" id="OGG49078.1"/>
    </source>
</evidence>
<evidence type="ECO:0000313" key="8">
    <source>
        <dbReference type="Proteomes" id="UP000178815"/>
    </source>
</evidence>
<evidence type="ECO:0000256" key="5">
    <source>
        <dbReference type="SAM" id="Phobius"/>
    </source>
</evidence>
<reference evidence="7 8" key="1">
    <citation type="journal article" date="2016" name="Nat. Commun.">
        <title>Thousands of microbial genomes shed light on interconnected biogeochemical processes in an aquifer system.</title>
        <authorList>
            <person name="Anantharaman K."/>
            <person name="Brown C.T."/>
            <person name="Hug L.A."/>
            <person name="Sharon I."/>
            <person name="Castelle C.J."/>
            <person name="Probst A.J."/>
            <person name="Thomas B.C."/>
            <person name="Singh A."/>
            <person name="Wilkins M.J."/>
            <person name="Karaoz U."/>
            <person name="Brodie E.L."/>
            <person name="Williams K.H."/>
            <person name="Hubbard S.S."/>
            <person name="Banfield J.F."/>
        </authorList>
    </citation>
    <scope>NUCLEOTIDE SEQUENCE [LARGE SCALE GENOMIC DNA]</scope>
</reference>
<dbReference type="AlphaFoldDB" id="A0A1F6CIZ4"/>
<dbReference type="STRING" id="1798481.A2678_01270"/>
<keyword evidence="3" id="KW-0133">Cell shape</keyword>
<gene>
    <name evidence="7" type="ORF">A2678_01270</name>
</gene>
<dbReference type="EMBL" id="MFKU01000005">
    <property type="protein sequence ID" value="OGG49078.1"/>
    <property type="molecule type" value="Genomic_DNA"/>
</dbReference>
<dbReference type="GO" id="GO:0005886">
    <property type="term" value="C:plasma membrane"/>
    <property type="evidence" value="ECO:0007669"/>
    <property type="project" value="TreeGrafter"/>
</dbReference>
<evidence type="ECO:0000256" key="4">
    <source>
        <dbReference type="ARBA" id="ARBA00032089"/>
    </source>
</evidence>
<dbReference type="Gene3D" id="2.40.10.350">
    <property type="entry name" value="Rod shape-determining protein MreC, domain 2"/>
    <property type="match status" value="1"/>
</dbReference>
<dbReference type="PANTHER" id="PTHR34138">
    <property type="entry name" value="CELL SHAPE-DETERMINING PROTEIN MREC"/>
    <property type="match status" value="1"/>
</dbReference>
<dbReference type="InterPro" id="IPR055342">
    <property type="entry name" value="MreC_beta-barrel_core"/>
</dbReference>
<keyword evidence="5" id="KW-1133">Transmembrane helix</keyword>
<dbReference type="Proteomes" id="UP000178815">
    <property type="component" value="Unassembled WGS sequence"/>
</dbReference>
<accession>A0A1F6CIZ4</accession>
<dbReference type="PANTHER" id="PTHR34138:SF1">
    <property type="entry name" value="CELL SHAPE-DETERMINING PROTEIN MREC"/>
    <property type="match status" value="1"/>
</dbReference>
<keyword evidence="5" id="KW-0472">Membrane</keyword>
<evidence type="ECO:0000256" key="3">
    <source>
        <dbReference type="ARBA" id="ARBA00022960"/>
    </source>
</evidence>
<organism evidence="7 8">
    <name type="scientific">Candidatus Kaiserbacteria bacterium RIFCSPHIGHO2_01_FULL_53_31</name>
    <dbReference type="NCBI Taxonomy" id="1798481"/>
    <lineage>
        <taxon>Bacteria</taxon>
        <taxon>Candidatus Kaiseribacteriota</taxon>
    </lineage>
</organism>
<dbReference type="InterPro" id="IPR042175">
    <property type="entry name" value="Cell/Rod_MreC_2"/>
</dbReference>
<comment type="caution">
    <text evidence="7">The sequence shown here is derived from an EMBL/GenBank/DDBJ whole genome shotgun (WGS) entry which is preliminary data.</text>
</comment>
<dbReference type="InterPro" id="IPR042177">
    <property type="entry name" value="Cell/Rod_1"/>
</dbReference>
<dbReference type="InterPro" id="IPR007221">
    <property type="entry name" value="MreC"/>
</dbReference>
<sequence length="279" mass="28604">MKKTFLAKRNALLAFSNLSWGAVALLVALVVLALRLIAPNMFWKISSPVFGAADTLASASHTLLSGFNDTAALAIRNEQLAEQNNALSLENQALQQKVTGLLLLLGREKTGGTESGILARVVARPPTSPYDTLLLAAGTNIGITEGMGVFGAGGVLLGSIEATSADYSQAVLLSAPGVRSDAWSGRNNVPITLLGAGGGAVNASVARSADIVEGDAIFISGPGTLPIGFVTRIDSNPSSPSVTLRITPALNLFSLTWISVRATGATSLISIPVATSTIP</sequence>
<evidence type="ECO:0000256" key="2">
    <source>
        <dbReference type="ARBA" id="ARBA00013855"/>
    </source>
</evidence>
<proteinExistence type="inferred from homology"/>
<comment type="similarity">
    <text evidence="1">Belongs to the MreC family.</text>
</comment>
<name>A0A1F6CIZ4_9BACT</name>
<feature type="domain" description="Rod shape-determining protein MreC beta-barrel core" evidence="6">
    <location>
        <begin position="121"/>
        <end position="260"/>
    </location>
</feature>